<sequence length="322" mass="34687">MTPKAVTMNPETPHVPVLLDEVIDALAITPGETHVDGTFGAGGYSMAMVAAGAKVHGFDQDPDAIANGQALVEASDGKLVLHHGFYSQMAEVLDGEDIDGLTLDIGVSSMQLDQAERGFSFQKDGPLDMRMSQDGPSAADFLNEADEEEIANVIYRYGEERRSRKIAKAIVNARPLTRTSELANVVRKALGQKPGDKKDPATRTFQAIRIHINRELGELEDGLVAAERLLKPGGRLAIVTFHSLEDRIVKNFLRDRSGQKSAGSRHLPQVSETRPAPTFHKPAKLVRPTGAEQVSNPRARSATLRSAVRSDAPSQAATGGVQ</sequence>
<dbReference type="Pfam" id="PF01795">
    <property type="entry name" value="Methyltransf_5"/>
    <property type="match status" value="1"/>
</dbReference>
<dbReference type="RefSeq" id="WP_229956227.1">
    <property type="nucleotide sequence ID" value="NZ_BAAAEM010000002.1"/>
</dbReference>
<dbReference type="Gene3D" id="3.40.50.150">
    <property type="entry name" value="Vaccinia Virus protein VP39"/>
    <property type="match status" value="1"/>
</dbReference>
<comment type="catalytic activity">
    <reaction evidence="6">
        <text>cytidine(1402) in 16S rRNA + S-adenosyl-L-methionine = N(4)-methylcytidine(1402) in 16S rRNA + S-adenosyl-L-homocysteine + H(+)</text>
        <dbReference type="Rhea" id="RHEA:42928"/>
        <dbReference type="Rhea" id="RHEA-COMP:10286"/>
        <dbReference type="Rhea" id="RHEA-COMP:10287"/>
        <dbReference type="ChEBI" id="CHEBI:15378"/>
        <dbReference type="ChEBI" id="CHEBI:57856"/>
        <dbReference type="ChEBI" id="CHEBI:59789"/>
        <dbReference type="ChEBI" id="CHEBI:74506"/>
        <dbReference type="ChEBI" id="CHEBI:82748"/>
        <dbReference type="EC" id="2.1.1.199"/>
    </reaction>
</comment>
<comment type="caution">
    <text evidence="8">The sequence shown here is derived from an EMBL/GenBank/DDBJ whole genome shotgun (WGS) entry which is preliminary data.</text>
</comment>
<feature type="compositionally biased region" description="Polar residues" evidence="7">
    <location>
        <begin position="312"/>
        <end position="322"/>
    </location>
</feature>
<dbReference type="InterPro" id="IPR029063">
    <property type="entry name" value="SAM-dependent_MTases_sf"/>
</dbReference>
<dbReference type="PIRSF" id="PIRSF004486">
    <property type="entry name" value="MraW"/>
    <property type="match status" value="1"/>
</dbReference>
<protein>
    <recommendedName>
        <fullName evidence="6">Ribosomal RNA small subunit methyltransferase H</fullName>
        <ecNumber evidence="6">2.1.1.199</ecNumber>
    </recommendedName>
    <alternativeName>
        <fullName evidence="6">16S rRNA m(4)C1402 methyltransferase</fullName>
    </alternativeName>
    <alternativeName>
        <fullName evidence="6">rRNA (cytosine-N(4)-)-methyltransferase RsmH</fullName>
    </alternativeName>
</protein>
<dbReference type="EMBL" id="BAAAEM010000002">
    <property type="protein sequence ID" value="GAA0472692.1"/>
    <property type="molecule type" value="Genomic_DNA"/>
</dbReference>
<dbReference type="SUPFAM" id="SSF81799">
    <property type="entry name" value="Putative methyltransferase TM0872, insert domain"/>
    <property type="match status" value="1"/>
</dbReference>
<feature type="binding site" evidence="6">
    <location>
        <position position="59"/>
    </location>
    <ligand>
        <name>S-adenosyl-L-methionine</name>
        <dbReference type="ChEBI" id="CHEBI:59789"/>
    </ligand>
</feature>
<keyword evidence="5 6" id="KW-0949">S-adenosyl-L-methionine</keyword>
<feature type="binding site" evidence="6">
    <location>
        <position position="111"/>
    </location>
    <ligand>
        <name>S-adenosyl-L-methionine</name>
        <dbReference type="ChEBI" id="CHEBI:59789"/>
    </ligand>
</feature>
<evidence type="ECO:0000256" key="1">
    <source>
        <dbReference type="ARBA" id="ARBA00010396"/>
    </source>
</evidence>
<keyword evidence="2 6" id="KW-0698">rRNA processing</keyword>
<keyword evidence="3 6" id="KW-0489">Methyltransferase</keyword>
<gene>
    <name evidence="6 8" type="primary">rsmH</name>
    <name evidence="8" type="ORF">GCM10009096_12340</name>
</gene>
<comment type="subcellular location">
    <subcellularLocation>
        <location evidence="6">Cytoplasm</location>
    </subcellularLocation>
</comment>
<evidence type="ECO:0000256" key="2">
    <source>
        <dbReference type="ARBA" id="ARBA00022552"/>
    </source>
</evidence>
<evidence type="ECO:0000256" key="4">
    <source>
        <dbReference type="ARBA" id="ARBA00022679"/>
    </source>
</evidence>
<dbReference type="InterPro" id="IPR023397">
    <property type="entry name" value="SAM-dep_MeTrfase_MraW_recog"/>
</dbReference>
<evidence type="ECO:0000256" key="3">
    <source>
        <dbReference type="ARBA" id="ARBA00022603"/>
    </source>
</evidence>
<dbReference type="PANTHER" id="PTHR11265">
    <property type="entry name" value="S-ADENOSYL-METHYLTRANSFERASE MRAW"/>
    <property type="match status" value="1"/>
</dbReference>
<evidence type="ECO:0000256" key="5">
    <source>
        <dbReference type="ARBA" id="ARBA00022691"/>
    </source>
</evidence>
<name>A0ABN1AC12_9SPHN</name>
<dbReference type="HAMAP" id="MF_01007">
    <property type="entry name" value="16SrRNA_methyltr_H"/>
    <property type="match status" value="1"/>
</dbReference>
<comment type="function">
    <text evidence="6">Specifically methylates the N4 position of cytidine in position 1402 (C1402) of 16S rRNA.</text>
</comment>
<dbReference type="Gene3D" id="1.10.150.170">
    <property type="entry name" value="Putative methyltransferase TM0872, insert domain"/>
    <property type="match status" value="1"/>
</dbReference>
<feature type="binding site" evidence="6">
    <location>
        <position position="104"/>
    </location>
    <ligand>
        <name>S-adenosyl-L-methionine</name>
        <dbReference type="ChEBI" id="CHEBI:59789"/>
    </ligand>
</feature>
<dbReference type="PANTHER" id="PTHR11265:SF0">
    <property type="entry name" value="12S RRNA N4-METHYLCYTIDINE METHYLTRANSFERASE"/>
    <property type="match status" value="1"/>
</dbReference>
<dbReference type="NCBIfam" id="TIGR00006">
    <property type="entry name" value="16S rRNA (cytosine(1402)-N(4))-methyltransferase RsmH"/>
    <property type="match status" value="1"/>
</dbReference>
<evidence type="ECO:0000313" key="9">
    <source>
        <dbReference type="Proteomes" id="UP001500713"/>
    </source>
</evidence>
<dbReference type="Proteomes" id="UP001500713">
    <property type="component" value="Unassembled WGS sequence"/>
</dbReference>
<feature type="binding site" evidence="6">
    <location>
        <position position="86"/>
    </location>
    <ligand>
        <name>S-adenosyl-L-methionine</name>
        <dbReference type="ChEBI" id="CHEBI:59789"/>
    </ligand>
</feature>
<keyword evidence="6" id="KW-0963">Cytoplasm</keyword>
<feature type="binding site" evidence="6">
    <location>
        <begin position="42"/>
        <end position="44"/>
    </location>
    <ligand>
        <name>S-adenosyl-L-methionine</name>
        <dbReference type="ChEBI" id="CHEBI:59789"/>
    </ligand>
</feature>
<dbReference type="InterPro" id="IPR002903">
    <property type="entry name" value="RsmH"/>
</dbReference>
<keyword evidence="9" id="KW-1185">Reference proteome</keyword>
<dbReference type="EC" id="2.1.1.199" evidence="6"/>
<organism evidence="8 9">
    <name type="scientific">Parasphingorhabdus litoris</name>
    <dbReference type="NCBI Taxonomy" id="394733"/>
    <lineage>
        <taxon>Bacteria</taxon>
        <taxon>Pseudomonadati</taxon>
        <taxon>Pseudomonadota</taxon>
        <taxon>Alphaproteobacteria</taxon>
        <taxon>Sphingomonadales</taxon>
        <taxon>Sphingomonadaceae</taxon>
        <taxon>Parasphingorhabdus</taxon>
    </lineage>
</organism>
<keyword evidence="4 6" id="KW-0808">Transferase</keyword>
<evidence type="ECO:0000313" key="8">
    <source>
        <dbReference type="EMBL" id="GAA0472692.1"/>
    </source>
</evidence>
<comment type="similarity">
    <text evidence="1 6">Belongs to the methyltransferase superfamily. RsmH family.</text>
</comment>
<evidence type="ECO:0000256" key="7">
    <source>
        <dbReference type="SAM" id="MobiDB-lite"/>
    </source>
</evidence>
<proteinExistence type="inferred from homology"/>
<reference evidence="8 9" key="1">
    <citation type="journal article" date="2019" name="Int. J. Syst. Evol. Microbiol.">
        <title>The Global Catalogue of Microorganisms (GCM) 10K type strain sequencing project: providing services to taxonomists for standard genome sequencing and annotation.</title>
        <authorList>
            <consortium name="The Broad Institute Genomics Platform"/>
            <consortium name="The Broad Institute Genome Sequencing Center for Infectious Disease"/>
            <person name="Wu L."/>
            <person name="Ma J."/>
        </authorList>
    </citation>
    <scope>NUCLEOTIDE SEQUENCE [LARGE SCALE GENOMIC DNA]</scope>
    <source>
        <strain evidence="8 9">JCM 14162</strain>
    </source>
</reference>
<feature type="region of interest" description="Disordered" evidence="7">
    <location>
        <begin position="256"/>
        <end position="322"/>
    </location>
</feature>
<evidence type="ECO:0000256" key="6">
    <source>
        <dbReference type="HAMAP-Rule" id="MF_01007"/>
    </source>
</evidence>
<dbReference type="SUPFAM" id="SSF53335">
    <property type="entry name" value="S-adenosyl-L-methionine-dependent methyltransferases"/>
    <property type="match status" value="1"/>
</dbReference>
<accession>A0ABN1AC12</accession>